<feature type="chain" id="PRO_5020749462" evidence="1">
    <location>
        <begin position="18"/>
        <end position="95"/>
    </location>
</feature>
<evidence type="ECO:0000256" key="1">
    <source>
        <dbReference type="SAM" id="SignalP"/>
    </source>
</evidence>
<accession>A0A4Q1AWW2</accession>
<organism evidence="2 3">
    <name type="scientific">Halarcobacter mediterraneus</name>
    <dbReference type="NCBI Taxonomy" id="2023153"/>
    <lineage>
        <taxon>Bacteria</taxon>
        <taxon>Pseudomonadati</taxon>
        <taxon>Campylobacterota</taxon>
        <taxon>Epsilonproteobacteria</taxon>
        <taxon>Campylobacterales</taxon>
        <taxon>Arcobacteraceae</taxon>
        <taxon>Halarcobacter</taxon>
    </lineage>
</organism>
<proteinExistence type="predicted"/>
<evidence type="ECO:0000313" key="3">
    <source>
        <dbReference type="Proteomes" id="UP000289718"/>
    </source>
</evidence>
<keyword evidence="3" id="KW-1185">Reference proteome</keyword>
<dbReference type="EMBL" id="NXIE01000003">
    <property type="protein sequence ID" value="RXK12611.1"/>
    <property type="molecule type" value="Genomic_DNA"/>
</dbReference>
<protein>
    <submittedName>
        <fullName evidence="2">Uncharacterized protein</fullName>
    </submittedName>
</protein>
<name>A0A4Q1AWW2_9BACT</name>
<dbReference type="Proteomes" id="UP000289718">
    <property type="component" value="Unassembled WGS sequence"/>
</dbReference>
<dbReference type="AlphaFoldDB" id="A0A4Q1AWW2"/>
<sequence>MLKTIFFLLSPFFLVIASDNVNLQNKNIEIKILNEKSVKKTKDDYEKEINLLEKPKGLKEDTKEKEDSLKVDGGVNFNKETKTLESININLGKKF</sequence>
<gene>
    <name evidence="2" type="ORF">CP965_08515</name>
</gene>
<comment type="caution">
    <text evidence="2">The sequence shown here is derived from an EMBL/GenBank/DDBJ whole genome shotgun (WGS) entry which is preliminary data.</text>
</comment>
<feature type="signal peptide" evidence="1">
    <location>
        <begin position="1"/>
        <end position="17"/>
    </location>
</feature>
<keyword evidence="1" id="KW-0732">Signal</keyword>
<reference evidence="2 3" key="1">
    <citation type="submission" date="2017-09" db="EMBL/GenBank/DDBJ databases">
        <title>Genomics of the genus Arcobacter.</title>
        <authorList>
            <person name="Perez-Cataluna A."/>
            <person name="Figueras M.J."/>
            <person name="Salas-Masso N."/>
        </authorList>
    </citation>
    <scope>NUCLEOTIDE SEQUENCE [LARGE SCALE GENOMIC DNA]</scope>
    <source>
        <strain evidence="2 3">F156-34</strain>
    </source>
</reference>
<evidence type="ECO:0000313" key="2">
    <source>
        <dbReference type="EMBL" id="RXK12611.1"/>
    </source>
</evidence>
<dbReference type="RefSeq" id="WP_129061669.1">
    <property type="nucleotide sequence ID" value="NZ_NXIE01000003.1"/>
</dbReference>